<evidence type="ECO:0000313" key="2">
    <source>
        <dbReference type="Proteomes" id="UP001204142"/>
    </source>
</evidence>
<dbReference type="PANTHER" id="PTHR33973">
    <property type="entry name" value="OS07G0153300 PROTEIN"/>
    <property type="match status" value="1"/>
</dbReference>
<dbReference type="Proteomes" id="UP001204142">
    <property type="component" value="Unassembled WGS sequence"/>
</dbReference>
<keyword evidence="2" id="KW-1185">Reference proteome</keyword>
<dbReference type="PANTHER" id="PTHR33973:SF4">
    <property type="entry name" value="OS07G0153300 PROTEIN"/>
    <property type="match status" value="1"/>
</dbReference>
<name>A0ABT1WBM7_9BURK</name>
<evidence type="ECO:0000313" key="1">
    <source>
        <dbReference type="EMBL" id="MCQ8894913.1"/>
    </source>
</evidence>
<protein>
    <submittedName>
        <fullName evidence="1">DUF1365 domain-containing protein</fullName>
    </submittedName>
</protein>
<comment type="caution">
    <text evidence="1">The sequence shown here is derived from an EMBL/GenBank/DDBJ whole genome shotgun (WGS) entry which is preliminary data.</text>
</comment>
<dbReference type="InterPro" id="IPR010775">
    <property type="entry name" value="DUF1365"/>
</dbReference>
<accession>A0ABT1WBM7</accession>
<reference evidence="1 2" key="1">
    <citation type="submission" date="2022-07" db="EMBL/GenBank/DDBJ databases">
        <authorList>
            <person name="Xamxidin M."/>
            <person name="Wu M."/>
        </authorList>
    </citation>
    <scope>NUCLEOTIDE SEQUENCE [LARGE SCALE GENOMIC DNA]</scope>
    <source>
        <strain evidence="1 2">NBRC 111650</strain>
    </source>
</reference>
<dbReference type="EMBL" id="JANIGO010000001">
    <property type="protein sequence ID" value="MCQ8894913.1"/>
    <property type="molecule type" value="Genomic_DNA"/>
</dbReference>
<organism evidence="1 2">
    <name type="scientific">Limnobacter humi</name>
    <dbReference type="NCBI Taxonomy" id="1778671"/>
    <lineage>
        <taxon>Bacteria</taxon>
        <taxon>Pseudomonadati</taxon>
        <taxon>Pseudomonadota</taxon>
        <taxon>Betaproteobacteria</taxon>
        <taxon>Burkholderiales</taxon>
        <taxon>Burkholderiaceae</taxon>
        <taxon>Limnobacter</taxon>
    </lineage>
</organism>
<sequence length="273" mass="31006">MGAGTYHCHGVKMAWGQVRHRREKPKANGFATGACFVKLVFKPEPCAHTLPRYPVIDGRGLASVSASHYGFEQHNERFDTFIPSLVARVEGESSEALGGEVHLHTFPKTFGFVFNPVSFWYFHNTAGQCRALLCEVNNTFGERHFYLLHQEGPFRAPLDKGQAMIARKVFHVSPFFPVSGHYEFRFFNQADRTLASIRYFDQGELKLSTSVSGTLVHPSTALWCRTWMKYGWFTLAVVVKIHWQAVKLLFKGAKFHRKPEPPSNVISQTELNV</sequence>
<dbReference type="Pfam" id="PF07103">
    <property type="entry name" value="DUF1365"/>
    <property type="match status" value="1"/>
</dbReference>
<proteinExistence type="predicted"/>
<dbReference type="RefSeq" id="WP_256762560.1">
    <property type="nucleotide sequence ID" value="NZ_JANIGO010000001.1"/>
</dbReference>
<gene>
    <name evidence="1" type="ORF">NQT62_00480</name>
</gene>